<keyword evidence="4 8" id="KW-1133">Transmembrane helix</keyword>
<accession>A0A9P8RS43</accession>
<evidence type="ECO:0008006" key="11">
    <source>
        <dbReference type="Google" id="ProtNLM"/>
    </source>
</evidence>
<proteinExistence type="predicted"/>
<feature type="compositionally biased region" description="Acidic residues" evidence="7">
    <location>
        <begin position="318"/>
        <end position="343"/>
    </location>
</feature>
<feature type="transmembrane region" description="Helical" evidence="8">
    <location>
        <begin position="26"/>
        <end position="48"/>
    </location>
</feature>
<feature type="region of interest" description="Disordered" evidence="7">
    <location>
        <begin position="258"/>
        <end position="379"/>
    </location>
</feature>
<evidence type="ECO:0000256" key="2">
    <source>
        <dbReference type="ARBA" id="ARBA00022692"/>
    </source>
</evidence>
<dbReference type="GO" id="GO:0006629">
    <property type="term" value="P:lipid metabolic process"/>
    <property type="evidence" value="ECO:0007669"/>
    <property type="project" value="UniProtKB-KW"/>
</dbReference>
<keyword evidence="3" id="KW-0256">Endoplasmic reticulum</keyword>
<dbReference type="CDD" id="cd23995">
    <property type="entry name" value="Seipin_BSCL2_like"/>
    <property type="match status" value="1"/>
</dbReference>
<evidence type="ECO:0000256" key="4">
    <source>
        <dbReference type="ARBA" id="ARBA00022989"/>
    </source>
</evidence>
<keyword evidence="5" id="KW-0443">Lipid metabolism</keyword>
<comment type="subcellular location">
    <subcellularLocation>
        <location evidence="1">Endoplasmic reticulum membrane</location>
        <topology evidence="1">Multi-pass membrane protein</topology>
    </subcellularLocation>
</comment>
<evidence type="ECO:0000256" key="8">
    <source>
        <dbReference type="SAM" id="Phobius"/>
    </source>
</evidence>
<dbReference type="GO" id="GO:0140042">
    <property type="term" value="P:lipid droplet formation"/>
    <property type="evidence" value="ECO:0007669"/>
    <property type="project" value="UniProtKB-ARBA"/>
</dbReference>
<dbReference type="EMBL" id="JAGHQM010000211">
    <property type="protein sequence ID" value="KAH0563377.1"/>
    <property type="molecule type" value="Genomic_DNA"/>
</dbReference>
<keyword evidence="6 8" id="KW-0472">Membrane</keyword>
<organism evidence="9 10">
    <name type="scientific">Trichoglossum hirsutum</name>
    <dbReference type="NCBI Taxonomy" id="265104"/>
    <lineage>
        <taxon>Eukaryota</taxon>
        <taxon>Fungi</taxon>
        <taxon>Dikarya</taxon>
        <taxon>Ascomycota</taxon>
        <taxon>Pezizomycotina</taxon>
        <taxon>Geoglossomycetes</taxon>
        <taxon>Geoglossales</taxon>
        <taxon>Geoglossaceae</taxon>
        <taxon>Trichoglossum</taxon>
    </lineage>
</organism>
<protein>
    <recommendedName>
        <fullName evidence="11">Adipose-regulatory protein-domain-containing protein</fullName>
    </recommendedName>
</protein>
<dbReference type="PANTHER" id="PTHR21212:SF0">
    <property type="entry name" value="SEIPIN"/>
    <property type="match status" value="1"/>
</dbReference>
<evidence type="ECO:0000313" key="10">
    <source>
        <dbReference type="Proteomes" id="UP000750711"/>
    </source>
</evidence>
<feature type="compositionally biased region" description="Polar residues" evidence="7">
    <location>
        <begin position="355"/>
        <end position="367"/>
    </location>
</feature>
<evidence type="ECO:0000256" key="7">
    <source>
        <dbReference type="SAM" id="MobiDB-lite"/>
    </source>
</evidence>
<evidence type="ECO:0000256" key="3">
    <source>
        <dbReference type="ARBA" id="ARBA00022824"/>
    </source>
</evidence>
<dbReference type="InterPro" id="IPR009617">
    <property type="entry name" value="Seipin"/>
</dbReference>
<dbReference type="AlphaFoldDB" id="A0A9P8RS43"/>
<dbReference type="PANTHER" id="PTHR21212">
    <property type="entry name" value="BERNARDINELLI-SEIP CONGENITAL LIPODYSTROPHY 2 HOMOLOG BSCL2 PROTEIN"/>
    <property type="match status" value="1"/>
</dbReference>
<comment type="caution">
    <text evidence="9">The sequence shown here is derived from an EMBL/GenBank/DDBJ whole genome shotgun (WGS) entry which is preliminary data.</text>
</comment>
<keyword evidence="10" id="KW-1185">Reference proteome</keyword>
<name>A0A9P8RS43_9PEZI</name>
<evidence type="ECO:0000313" key="9">
    <source>
        <dbReference type="EMBL" id="KAH0563377.1"/>
    </source>
</evidence>
<evidence type="ECO:0000256" key="1">
    <source>
        <dbReference type="ARBA" id="ARBA00004477"/>
    </source>
</evidence>
<sequence length="379" mass="41532">MPQDIALAPFRIAASKPARRAYVGTVLFFLAGLLLLGLAVVAYVLFYYNFIPQVGLERVVHLQFGSGNPYGFASLGEGLISQQAYDVYVHLDLPRSPPNLEAGNFMLSLTLISPESITPPATAPSETDVLAHSRRSAILTYASPLVDTVNKVAAVPFFLLGFRKEAEKLDVRMMEGLQFARGWRNVPRSLRLEVQADKMIQVYSARVRFVARFVGLRWIMYNHRIISFLSGTTLFWLVELSFSAIAWLILSQYITPGAQPQPIKPEPGGGATIKPEPDTDSQTDLSDTPRKFPTFSRHSPLQYPMPRSTPAVEHDGTGDEDEEGEDFEGAPVAEEADDEEEYEAGMSSVGAALGSQPTDSGVGTSLSEAAGRALHRRRG</sequence>
<dbReference type="Proteomes" id="UP000750711">
    <property type="component" value="Unassembled WGS sequence"/>
</dbReference>
<dbReference type="GO" id="GO:0005789">
    <property type="term" value="C:endoplasmic reticulum membrane"/>
    <property type="evidence" value="ECO:0007669"/>
    <property type="project" value="UniProtKB-SubCell"/>
</dbReference>
<evidence type="ECO:0000256" key="5">
    <source>
        <dbReference type="ARBA" id="ARBA00023098"/>
    </source>
</evidence>
<gene>
    <name evidence="9" type="ORF">GP486_002051</name>
</gene>
<reference evidence="9" key="1">
    <citation type="submission" date="2021-03" db="EMBL/GenBank/DDBJ databases">
        <title>Comparative genomics and phylogenomic investigation of the class Geoglossomycetes provide insights into ecological specialization and systematics.</title>
        <authorList>
            <person name="Melie T."/>
            <person name="Pirro S."/>
            <person name="Miller A.N."/>
            <person name="Quandt A."/>
        </authorList>
    </citation>
    <scope>NUCLEOTIDE SEQUENCE</scope>
    <source>
        <strain evidence="9">CAQ_001_2017</strain>
    </source>
</reference>
<keyword evidence="2 8" id="KW-0812">Transmembrane</keyword>
<dbReference type="Pfam" id="PF06775">
    <property type="entry name" value="Seipin"/>
    <property type="match status" value="1"/>
</dbReference>
<evidence type="ECO:0000256" key="6">
    <source>
        <dbReference type="ARBA" id="ARBA00023136"/>
    </source>
</evidence>